<name>A0A2Z6RGZ9_9GLOM</name>
<accession>A0A2Z6RGZ9</accession>
<evidence type="ECO:0000313" key="1">
    <source>
        <dbReference type="EMBL" id="GBB91746.1"/>
    </source>
</evidence>
<organism evidence="1 2">
    <name type="scientific">Rhizophagus clarus</name>
    <dbReference type="NCBI Taxonomy" id="94130"/>
    <lineage>
        <taxon>Eukaryota</taxon>
        <taxon>Fungi</taxon>
        <taxon>Fungi incertae sedis</taxon>
        <taxon>Mucoromycota</taxon>
        <taxon>Glomeromycotina</taxon>
        <taxon>Glomeromycetes</taxon>
        <taxon>Glomerales</taxon>
        <taxon>Glomeraceae</taxon>
        <taxon>Rhizophagus</taxon>
    </lineage>
</organism>
<gene>
    <name evidence="1" type="ORF">RclHR1_01910030</name>
</gene>
<keyword evidence="2" id="KW-1185">Reference proteome</keyword>
<protein>
    <submittedName>
        <fullName evidence="1">Uncharacterized protein</fullName>
    </submittedName>
</protein>
<dbReference type="EMBL" id="BEXD01001013">
    <property type="protein sequence ID" value="GBB91746.1"/>
    <property type="molecule type" value="Genomic_DNA"/>
</dbReference>
<proteinExistence type="predicted"/>
<dbReference type="Proteomes" id="UP000247702">
    <property type="component" value="Unassembled WGS sequence"/>
</dbReference>
<evidence type="ECO:0000313" key="2">
    <source>
        <dbReference type="Proteomes" id="UP000247702"/>
    </source>
</evidence>
<reference evidence="1 2" key="1">
    <citation type="submission" date="2017-11" db="EMBL/GenBank/DDBJ databases">
        <title>The genome of Rhizophagus clarus HR1 reveals common genetic basis of auxotrophy among arbuscular mycorrhizal fungi.</title>
        <authorList>
            <person name="Kobayashi Y."/>
        </authorList>
    </citation>
    <scope>NUCLEOTIDE SEQUENCE [LARGE SCALE GENOMIC DNA]</scope>
    <source>
        <strain evidence="1 2">HR1</strain>
    </source>
</reference>
<dbReference type="AlphaFoldDB" id="A0A2Z6RGZ9"/>
<dbReference type="STRING" id="94130.A0A2Z6RGZ9"/>
<comment type="caution">
    <text evidence="1">The sequence shown here is derived from an EMBL/GenBank/DDBJ whole genome shotgun (WGS) entry which is preliminary data.</text>
</comment>
<sequence length="136" mass="16044">MKSASSQQNKILRVYPSQESYKSSYWVFFLEFAFEEDSFKDNKPRKLTSWIWQYFKEETKEVRKGEECINVLFMVCQVKEGLSLDICGTEYTRKNSSTGNAILYLCSKHNIVQSGKLLVQTEILRKGKRYTKQQQK</sequence>